<dbReference type="Gramene" id="AET2Gv20100800.1">
    <property type="protein sequence ID" value="AET2Gv20100800.1"/>
    <property type="gene ID" value="AET2Gv20100800"/>
</dbReference>
<dbReference type="Gene3D" id="1.10.287.2250">
    <property type="match status" value="1"/>
</dbReference>
<organism evidence="2 3">
    <name type="scientific">Aegilops tauschii subsp. strangulata</name>
    <name type="common">Goatgrass</name>
    <dbReference type="NCBI Taxonomy" id="200361"/>
    <lineage>
        <taxon>Eukaryota</taxon>
        <taxon>Viridiplantae</taxon>
        <taxon>Streptophyta</taxon>
        <taxon>Embryophyta</taxon>
        <taxon>Tracheophyta</taxon>
        <taxon>Spermatophyta</taxon>
        <taxon>Magnoliopsida</taxon>
        <taxon>Liliopsida</taxon>
        <taxon>Poales</taxon>
        <taxon>Poaceae</taxon>
        <taxon>BOP clade</taxon>
        <taxon>Pooideae</taxon>
        <taxon>Triticodae</taxon>
        <taxon>Triticeae</taxon>
        <taxon>Triticinae</taxon>
        <taxon>Aegilops</taxon>
    </lineage>
</organism>
<dbReference type="Pfam" id="PF08246">
    <property type="entry name" value="Inhibitor_I29"/>
    <property type="match status" value="1"/>
</dbReference>
<reference evidence="2" key="3">
    <citation type="journal article" date="2017" name="Nature">
        <title>Genome sequence of the progenitor of the wheat D genome Aegilops tauschii.</title>
        <authorList>
            <person name="Luo M.C."/>
            <person name="Gu Y.Q."/>
            <person name="Puiu D."/>
            <person name="Wang H."/>
            <person name="Twardziok S.O."/>
            <person name="Deal K.R."/>
            <person name="Huo N."/>
            <person name="Zhu T."/>
            <person name="Wang L."/>
            <person name="Wang Y."/>
            <person name="McGuire P.E."/>
            <person name="Liu S."/>
            <person name="Long H."/>
            <person name="Ramasamy R.K."/>
            <person name="Rodriguez J.C."/>
            <person name="Van S.L."/>
            <person name="Yuan L."/>
            <person name="Wang Z."/>
            <person name="Xia Z."/>
            <person name="Xiao L."/>
            <person name="Anderson O.D."/>
            <person name="Ouyang S."/>
            <person name="Liang Y."/>
            <person name="Zimin A.V."/>
            <person name="Pertea G."/>
            <person name="Qi P."/>
            <person name="Bennetzen J.L."/>
            <person name="Dai X."/>
            <person name="Dawson M.W."/>
            <person name="Muller H.G."/>
            <person name="Kugler K."/>
            <person name="Rivarola-Duarte L."/>
            <person name="Spannagl M."/>
            <person name="Mayer K.F.X."/>
            <person name="Lu F.H."/>
            <person name="Bevan M.W."/>
            <person name="Leroy P."/>
            <person name="Li P."/>
            <person name="You F.M."/>
            <person name="Sun Q."/>
            <person name="Liu Z."/>
            <person name="Lyons E."/>
            <person name="Wicker T."/>
            <person name="Salzberg S.L."/>
            <person name="Devos K.M."/>
            <person name="Dvorak J."/>
        </authorList>
    </citation>
    <scope>NUCLEOTIDE SEQUENCE [LARGE SCALE GENOMIC DNA]</scope>
    <source>
        <strain evidence="2">cv. AL8/78</strain>
    </source>
</reference>
<keyword evidence="3" id="KW-1185">Reference proteome</keyword>
<reference evidence="3" key="1">
    <citation type="journal article" date="2014" name="Science">
        <title>Ancient hybridizations among the ancestral genomes of bread wheat.</title>
        <authorList>
            <consortium name="International Wheat Genome Sequencing Consortium,"/>
            <person name="Marcussen T."/>
            <person name="Sandve S.R."/>
            <person name="Heier L."/>
            <person name="Spannagl M."/>
            <person name="Pfeifer M."/>
            <person name="Jakobsen K.S."/>
            <person name="Wulff B.B."/>
            <person name="Steuernagel B."/>
            <person name="Mayer K.F."/>
            <person name="Olsen O.A."/>
        </authorList>
    </citation>
    <scope>NUCLEOTIDE SEQUENCE [LARGE SCALE GENOMIC DNA]</scope>
    <source>
        <strain evidence="3">cv. AL8/78</strain>
    </source>
</reference>
<reference evidence="3" key="2">
    <citation type="journal article" date="2017" name="Nat. Plants">
        <title>The Aegilops tauschii genome reveals multiple impacts of transposons.</title>
        <authorList>
            <person name="Zhao G."/>
            <person name="Zou C."/>
            <person name="Li K."/>
            <person name="Wang K."/>
            <person name="Li T."/>
            <person name="Gao L."/>
            <person name="Zhang X."/>
            <person name="Wang H."/>
            <person name="Yang Z."/>
            <person name="Liu X."/>
            <person name="Jiang W."/>
            <person name="Mao L."/>
            <person name="Kong X."/>
            <person name="Jiao Y."/>
            <person name="Jia J."/>
        </authorList>
    </citation>
    <scope>NUCLEOTIDE SEQUENCE [LARGE SCALE GENOMIC DNA]</scope>
    <source>
        <strain evidence="3">cv. AL8/78</strain>
    </source>
</reference>
<proteinExistence type="predicted"/>
<name>A0A453AEB3_AEGTS</name>
<dbReference type="Proteomes" id="UP000015105">
    <property type="component" value="Chromosome 2D"/>
</dbReference>
<protein>
    <recommendedName>
        <fullName evidence="1">Cathepsin propeptide inhibitor domain-containing protein</fullName>
    </recommendedName>
</protein>
<reference evidence="2" key="4">
    <citation type="submission" date="2019-03" db="UniProtKB">
        <authorList>
            <consortium name="EnsemblPlants"/>
        </authorList>
    </citation>
    <scope>IDENTIFICATION</scope>
</reference>
<reference evidence="2" key="5">
    <citation type="journal article" date="2021" name="G3 (Bethesda)">
        <title>Aegilops tauschii genome assembly Aet v5.0 features greater sequence contiguity and improved annotation.</title>
        <authorList>
            <person name="Wang L."/>
            <person name="Zhu T."/>
            <person name="Rodriguez J.C."/>
            <person name="Deal K.R."/>
            <person name="Dubcovsky J."/>
            <person name="McGuire P.E."/>
            <person name="Lux T."/>
            <person name="Spannagl M."/>
            <person name="Mayer K.F.X."/>
            <person name="Baldrich P."/>
            <person name="Meyers B.C."/>
            <person name="Huo N."/>
            <person name="Gu Y.Q."/>
            <person name="Zhou H."/>
            <person name="Devos K.M."/>
            <person name="Bennetzen J.L."/>
            <person name="Unver T."/>
            <person name="Budak H."/>
            <person name="Gulick P.J."/>
            <person name="Galiba G."/>
            <person name="Kalapos B."/>
            <person name="Nelson D.R."/>
            <person name="Li P."/>
            <person name="You F.M."/>
            <person name="Luo M.C."/>
            <person name="Dvorak J."/>
        </authorList>
    </citation>
    <scope>NUCLEOTIDE SEQUENCE [LARGE SCALE GENOMIC DNA]</scope>
    <source>
        <strain evidence="2">cv. AL8/78</strain>
    </source>
</reference>
<dbReference type="AlphaFoldDB" id="A0A453AEB3"/>
<evidence type="ECO:0000259" key="1">
    <source>
        <dbReference type="SMART" id="SM00848"/>
    </source>
</evidence>
<evidence type="ECO:0000313" key="3">
    <source>
        <dbReference type="Proteomes" id="UP000015105"/>
    </source>
</evidence>
<sequence>MAARHEQWMGKYGRVYTDAAEKARRLEVFKANVAFIKSANAGNSKFWLEANQFADITEDEFRATHKGYKPVAADKGRSAGFRYNDLPAKNDGSIPANPTTCFGSPVQLCTYAHTDTVIECL</sequence>
<dbReference type="SUPFAM" id="SSF54001">
    <property type="entry name" value="Cysteine proteinases"/>
    <property type="match status" value="1"/>
</dbReference>
<dbReference type="InterPro" id="IPR038765">
    <property type="entry name" value="Papain-like_cys_pep_sf"/>
</dbReference>
<dbReference type="STRING" id="200361.A0A453AEB3"/>
<feature type="domain" description="Cathepsin propeptide inhibitor" evidence="1">
    <location>
        <begin position="5"/>
        <end position="61"/>
    </location>
</feature>
<dbReference type="SMART" id="SM00848">
    <property type="entry name" value="Inhibitor_I29"/>
    <property type="match status" value="1"/>
</dbReference>
<evidence type="ECO:0000313" key="2">
    <source>
        <dbReference type="EnsemblPlants" id="AET2Gv20100800.1"/>
    </source>
</evidence>
<accession>A0A453AEB3</accession>
<dbReference type="EnsemblPlants" id="AET2Gv20100800.1">
    <property type="protein sequence ID" value="AET2Gv20100800.1"/>
    <property type="gene ID" value="AET2Gv20100800"/>
</dbReference>
<dbReference type="InterPro" id="IPR013201">
    <property type="entry name" value="Prot_inhib_I29"/>
</dbReference>